<keyword evidence="5 6" id="KW-0472">Membrane</keyword>
<evidence type="ECO:0000313" key="8">
    <source>
        <dbReference type="EMBL" id="KMQ66678.1"/>
    </source>
</evidence>
<evidence type="ECO:0000256" key="4">
    <source>
        <dbReference type="ARBA" id="ARBA00022989"/>
    </source>
</evidence>
<evidence type="ECO:0000256" key="5">
    <source>
        <dbReference type="ARBA" id="ARBA00023136"/>
    </source>
</evidence>
<evidence type="ECO:0000313" key="9">
    <source>
        <dbReference type="Proteomes" id="UP000036261"/>
    </source>
</evidence>
<keyword evidence="3 6" id="KW-0812">Transmembrane</keyword>
<dbReference type="GO" id="GO:0005886">
    <property type="term" value="C:plasma membrane"/>
    <property type="evidence" value="ECO:0007669"/>
    <property type="project" value="UniProtKB-SubCell"/>
</dbReference>
<dbReference type="PANTHER" id="PTHR32322:SF18">
    <property type="entry name" value="S-ADENOSYLMETHIONINE_S-ADENOSYLHOMOCYSTEINE TRANSPORTER"/>
    <property type="match status" value="1"/>
</dbReference>
<evidence type="ECO:0000256" key="1">
    <source>
        <dbReference type="ARBA" id="ARBA00004651"/>
    </source>
</evidence>
<keyword evidence="4 6" id="KW-1133">Transmembrane helix</keyword>
<dbReference type="InterPro" id="IPR037185">
    <property type="entry name" value="EmrE-like"/>
</dbReference>
<feature type="transmembrane region" description="Helical" evidence="6">
    <location>
        <begin position="289"/>
        <end position="306"/>
    </location>
</feature>
<dbReference type="AlphaFoldDB" id="A0A0J7IK48"/>
<dbReference type="Proteomes" id="UP000036261">
    <property type="component" value="Unassembled WGS sequence"/>
</dbReference>
<feature type="transmembrane region" description="Helical" evidence="6">
    <location>
        <begin position="198"/>
        <end position="219"/>
    </location>
</feature>
<dbReference type="PANTHER" id="PTHR32322">
    <property type="entry name" value="INNER MEMBRANE TRANSPORTER"/>
    <property type="match status" value="1"/>
</dbReference>
<dbReference type="PATRIC" id="fig|558151.6.peg.831"/>
<feature type="transmembrane region" description="Helical" evidence="6">
    <location>
        <begin position="262"/>
        <end position="283"/>
    </location>
</feature>
<comment type="caution">
    <text evidence="8">The sequence shown here is derived from an EMBL/GenBank/DDBJ whole genome shotgun (WGS) entry which is preliminary data.</text>
</comment>
<reference evidence="8 9" key="1">
    <citation type="journal article" date="2013" name="Int. J. Syst. Evol. Microbiol.">
        <title>Chryseobacterium angstadtii sp. nov., isolated from a newt tank.</title>
        <authorList>
            <person name="Kirk K.E."/>
            <person name="Hoffman J.A."/>
            <person name="Smith K.A."/>
            <person name="Strahan B.L."/>
            <person name="Failor K.C."/>
            <person name="Krebs J.E."/>
            <person name="Gale A.N."/>
            <person name="Do T.D."/>
            <person name="Sontag T.C."/>
            <person name="Batties A.M."/>
            <person name="Mistiszyn K."/>
            <person name="Newman J.D."/>
        </authorList>
    </citation>
    <scope>NUCLEOTIDE SEQUENCE [LARGE SCALE GENOMIC DNA]</scope>
    <source>
        <strain evidence="8 9">KM</strain>
    </source>
</reference>
<feature type="domain" description="EamA" evidence="7">
    <location>
        <begin position="167"/>
        <end position="302"/>
    </location>
</feature>
<keyword evidence="9" id="KW-1185">Reference proteome</keyword>
<dbReference type="InterPro" id="IPR050638">
    <property type="entry name" value="AA-Vitamin_Transporters"/>
</dbReference>
<evidence type="ECO:0000256" key="6">
    <source>
        <dbReference type="SAM" id="Phobius"/>
    </source>
</evidence>
<dbReference type="STRING" id="558151.ACM46_03970"/>
<comment type="subcellular location">
    <subcellularLocation>
        <location evidence="1">Cell membrane</location>
        <topology evidence="1">Multi-pass membrane protein</topology>
    </subcellularLocation>
</comment>
<feature type="domain" description="EamA" evidence="7">
    <location>
        <begin position="20"/>
        <end position="151"/>
    </location>
</feature>
<proteinExistence type="predicted"/>
<dbReference type="InterPro" id="IPR000620">
    <property type="entry name" value="EamA_dom"/>
</dbReference>
<feature type="transmembrane region" description="Helical" evidence="6">
    <location>
        <begin position="136"/>
        <end position="154"/>
    </location>
</feature>
<dbReference type="Pfam" id="PF00892">
    <property type="entry name" value="EamA"/>
    <property type="match status" value="2"/>
</dbReference>
<dbReference type="OrthoDB" id="1241332at2"/>
<evidence type="ECO:0000256" key="2">
    <source>
        <dbReference type="ARBA" id="ARBA00022475"/>
    </source>
</evidence>
<name>A0A0J7IK48_9FLAO</name>
<evidence type="ECO:0000256" key="3">
    <source>
        <dbReference type="ARBA" id="ARBA00022692"/>
    </source>
</evidence>
<feature type="transmembrane region" description="Helical" evidence="6">
    <location>
        <begin position="79"/>
        <end position="97"/>
    </location>
</feature>
<feature type="transmembrane region" description="Helical" evidence="6">
    <location>
        <begin position="47"/>
        <end position="67"/>
    </location>
</feature>
<feature type="transmembrane region" description="Helical" evidence="6">
    <location>
        <begin position="21"/>
        <end position="41"/>
    </location>
</feature>
<dbReference type="SUPFAM" id="SSF103481">
    <property type="entry name" value="Multidrug resistance efflux transporter EmrE"/>
    <property type="match status" value="2"/>
</dbReference>
<feature type="transmembrane region" description="Helical" evidence="6">
    <location>
        <begin position="103"/>
        <end position="124"/>
    </location>
</feature>
<dbReference type="EMBL" id="LFND01000001">
    <property type="protein sequence ID" value="KMQ66678.1"/>
    <property type="molecule type" value="Genomic_DNA"/>
</dbReference>
<accession>A0A0J7IK48</accession>
<feature type="transmembrane region" description="Helical" evidence="6">
    <location>
        <begin position="166"/>
        <end position="186"/>
    </location>
</feature>
<keyword evidence="2" id="KW-1003">Cell membrane</keyword>
<gene>
    <name evidence="8" type="ORF">ACM46_03970</name>
</gene>
<sequence>MSPYSKQTNNMALNHKGNSSLITALASILGWGMVGVFIRLSSLQSPLLIISIRFMITCIALFLVLFFQRKTRQVFKDLFSDKVILVLSLILFLTYFFGTMAFMLAPIGEVTLLISISPFFVILFRRLAGNVISRNEYIGTIVAVLGVATIMYPHLSSQLHFSGSSILGHIFAISGALLFAVFVMISNRQNVLNKQINTLSVTLGTCFFGILIFLYIILFNKVEFSLASLSGVNIASIIALGVFSTAIPTFGFAYASKKLPPLLLSNLLLLEPVFAIIFAYLFLSEAPNIYIYPGILLIFIGLSKVSKK</sequence>
<organism evidence="8 9">
    <name type="scientific">Chryseobacterium angstadtii</name>
    <dbReference type="NCBI Taxonomy" id="558151"/>
    <lineage>
        <taxon>Bacteria</taxon>
        <taxon>Pseudomonadati</taxon>
        <taxon>Bacteroidota</taxon>
        <taxon>Flavobacteriia</taxon>
        <taxon>Flavobacteriales</taxon>
        <taxon>Weeksellaceae</taxon>
        <taxon>Chryseobacterium group</taxon>
        <taxon>Chryseobacterium</taxon>
    </lineage>
</organism>
<feature type="transmembrane region" description="Helical" evidence="6">
    <location>
        <begin position="231"/>
        <end position="255"/>
    </location>
</feature>
<evidence type="ECO:0000259" key="7">
    <source>
        <dbReference type="Pfam" id="PF00892"/>
    </source>
</evidence>
<protein>
    <recommendedName>
        <fullName evidence="7">EamA domain-containing protein</fullName>
    </recommendedName>
</protein>